<accession>A0A1I6VD12</accession>
<evidence type="ECO:0000256" key="1">
    <source>
        <dbReference type="SAM" id="SignalP"/>
    </source>
</evidence>
<organism evidence="3 4">
    <name type="scientific">Sulfitobacter marinus</name>
    <dbReference type="NCBI Taxonomy" id="394264"/>
    <lineage>
        <taxon>Bacteria</taxon>
        <taxon>Pseudomonadati</taxon>
        <taxon>Pseudomonadota</taxon>
        <taxon>Alphaproteobacteria</taxon>
        <taxon>Rhodobacterales</taxon>
        <taxon>Roseobacteraceae</taxon>
        <taxon>Sulfitobacter</taxon>
    </lineage>
</organism>
<evidence type="ECO:0000313" key="4">
    <source>
        <dbReference type="Proteomes" id="UP000199239"/>
    </source>
</evidence>
<evidence type="ECO:0000259" key="2">
    <source>
        <dbReference type="Pfam" id="PF04575"/>
    </source>
</evidence>
<dbReference type="RefSeq" id="WP_093917417.1">
    <property type="nucleotide sequence ID" value="NZ_FPAJ01000006.1"/>
</dbReference>
<dbReference type="OrthoDB" id="7853481at2"/>
<gene>
    <name evidence="3" type="ORF">SAMN04488040_3236</name>
</gene>
<feature type="chain" id="PRO_5011653792" description="Surface lipoprotein assembly modifier C-terminal domain-containing protein" evidence="1">
    <location>
        <begin position="25"/>
        <end position="307"/>
    </location>
</feature>
<keyword evidence="4" id="KW-1185">Reference proteome</keyword>
<feature type="signal peptide" evidence="1">
    <location>
        <begin position="1"/>
        <end position="24"/>
    </location>
</feature>
<protein>
    <recommendedName>
        <fullName evidence="2">Surface lipoprotein assembly modifier C-terminal domain-containing protein</fullName>
    </recommendedName>
</protein>
<dbReference type="STRING" id="394264.SAMN04488040_3236"/>
<dbReference type="Pfam" id="PF04575">
    <property type="entry name" value="SlipAM"/>
    <property type="match status" value="1"/>
</dbReference>
<keyword evidence="1" id="KW-0732">Signal</keyword>
<dbReference type="Proteomes" id="UP000199239">
    <property type="component" value="Unassembled WGS sequence"/>
</dbReference>
<name>A0A1I6VD12_9RHOB</name>
<dbReference type="EMBL" id="FPAJ01000006">
    <property type="protein sequence ID" value="SFT11535.1"/>
    <property type="molecule type" value="Genomic_DNA"/>
</dbReference>
<sequence>MKVSIHILRALALAICAGSWGNQAAAEFKMTGVADLAFGVESKLLGEGDAQRLDLANVASVDARMKFSNRIGAGRVLSFGVGLEASAYPSEDTSDKVALAFTGSYQLNLDAAKKWQARAFFKQKFSRAQGTLAFSRTRIGARVQYKHNPAHTTRAQMRFGHRNHNEDLLRGYDQGELFVGVTHQYRPSKDRLMLAATLYGELRRADESKYSYDEIGGRLIASLPLSEKTLVSGRIAAFTRNYDGAFSNQFNVARADKRISAKVQIDRRFSNRLRGSAYVGWERNESNIAARAYGGPVAGLGLRMSWD</sequence>
<dbReference type="SUPFAM" id="SSF56935">
    <property type="entry name" value="Porins"/>
    <property type="match status" value="1"/>
</dbReference>
<dbReference type="InterPro" id="IPR007655">
    <property type="entry name" value="Slam_C"/>
</dbReference>
<dbReference type="AlphaFoldDB" id="A0A1I6VD12"/>
<evidence type="ECO:0000313" key="3">
    <source>
        <dbReference type="EMBL" id="SFT11535.1"/>
    </source>
</evidence>
<reference evidence="4" key="1">
    <citation type="submission" date="2016-10" db="EMBL/GenBank/DDBJ databases">
        <authorList>
            <person name="Varghese N."/>
            <person name="Submissions S."/>
        </authorList>
    </citation>
    <scope>NUCLEOTIDE SEQUENCE [LARGE SCALE GENOMIC DNA]</scope>
    <source>
        <strain evidence="4">DSM 23422</strain>
    </source>
</reference>
<proteinExistence type="predicted"/>
<feature type="domain" description="Surface lipoprotein assembly modifier C-terminal" evidence="2">
    <location>
        <begin position="77"/>
        <end position="266"/>
    </location>
</feature>